<evidence type="ECO:0000256" key="3">
    <source>
        <dbReference type="ARBA" id="ARBA00023015"/>
    </source>
</evidence>
<dbReference type="PROSITE" id="PS00028">
    <property type="entry name" value="ZINC_FINGER_C2H2_1"/>
    <property type="match status" value="2"/>
</dbReference>
<feature type="region of interest" description="Disordered" evidence="6">
    <location>
        <begin position="1"/>
        <end position="32"/>
    </location>
</feature>
<evidence type="ECO:0000313" key="8">
    <source>
        <dbReference type="EMBL" id="TXC05249.1"/>
    </source>
</evidence>
<dbReference type="EMBL" id="VMNF01000007">
    <property type="protein sequence ID" value="TXC05249.1"/>
    <property type="molecule type" value="Genomic_DNA"/>
</dbReference>
<dbReference type="Gene3D" id="3.30.160.60">
    <property type="entry name" value="Classic Zinc Finger"/>
    <property type="match status" value="1"/>
</dbReference>
<keyword evidence="4" id="KW-0804">Transcription</keyword>
<dbReference type="SUPFAM" id="SSF57667">
    <property type="entry name" value="beta-beta-alpha zinc fingers"/>
    <property type="match status" value="1"/>
</dbReference>
<feature type="domain" description="GIY-YIG" evidence="7">
    <location>
        <begin position="652"/>
        <end position="750"/>
    </location>
</feature>
<sequence length="875" mass="98120">MAANEAAALTNMANRSDRRSPAPASQSKRDRKRQALIERLSGMTDKFHRERDMTYRDQLQKIQFDINLVQRFDPYDPKVLEVISELQKEHTNTQGPPVNAEDARSLLDMAGIRFSDFVDEVEDLVEIRDFQLAQSKNEYDRRREEYRNTYDYKVETAKREHRALTNTLRDRLVNTLTHKKNRLNREKEVLEINDSNALLLNPNQFSLTNPASPGGPHGKRATRLRKDADDMQMYSDNKKRKRNAGDDDGSPAPTRRALDNHNTTPLWQSEKARAAAKQNGPIYSIDKLFTDKELSLNYNTAALAAHQYILRNRVSGGGSPEDSDSGNGEANGDQDADSQPSAPAMERSVSHATRSTRGGNLLDDKILGLEGITNFEVHNLDILHAHEPPKMPPPVPQQYLKPYPRTADQNFPVPLSNDDITSDLTIMGFFKQYDAAHKPGAHLDRPTGMRRVLAAVSIPYQHSRYVAFTSAPREDPEYVRDSLGLPALSSLRDQPSPAHAGAATSVAALSSAAVPMSRQSSAGGVAMSRQGSSSTRGKGHTVCIVSLSPDTLRIVLIALRVTLEQPVLSIMEQADALTHLTKVLFLLCWCLLNLPDYQHPCYKHVCSNFATLGSLLKLAGLSCPSQLSDMLSMVTPPSLVQLKSLPDEAPRGLWGVYLLVFEKPGCLPAIYIGSGTASQGGVRRRLLSHRSGNTAVPFGVQQAKDNGYTLTHTSLLEGSTVGLGFTPEQLEAIAEERRERERVYQEKYRKEHLEYHKEYRKEHLEYHKEYQKSLRANPTPEFRARNNRNNIKQQPGTKLRQQQAVANKTYYCPVCKVACRDHAGLVRHNNTPKHHKKTLMGDSDYICGPCDISFKYLSAYKTHCRSKGHLERTQY</sequence>
<dbReference type="PROSITE" id="PS50164">
    <property type="entry name" value="GIY_YIG"/>
    <property type="match status" value="1"/>
</dbReference>
<dbReference type="GO" id="GO:0005654">
    <property type="term" value="C:nucleoplasm"/>
    <property type="evidence" value="ECO:0007669"/>
    <property type="project" value="UniProtKB-ARBA"/>
</dbReference>
<dbReference type="SMART" id="SM01401">
    <property type="entry name" value="Sds3"/>
    <property type="match status" value="1"/>
</dbReference>
<evidence type="ECO:0000256" key="1">
    <source>
        <dbReference type="ARBA" id="ARBA00004123"/>
    </source>
</evidence>
<evidence type="ECO:0000259" key="7">
    <source>
        <dbReference type="PROSITE" id="PS50164"/>
    </source>
</evidence>
<dbReference type="SMART" id="SM00355">
    <property type="entry name" value="ZnF_C2H2"/>
    <property type="match status" value="2"/>
</dbReference>
<dbReference type="InterPro" id="IPR000305">
    <property type="entry name" value="GIY-YIG_endonuc"/>
</dbReference>
<protein>
    <recommendedName>
        <fullName evidence="7">GIY-YIG domain-containing protein</fullName>
    </recommendedName>
</protein>
<evidence type="ECO:0000256" key="2">
    <source>
        <dbReference type="ARBA" id="ARBA00022491"/>
    </source>
</evidence>
<keyword evidence="3" id="KW-0805">Transcription regulation</keyword>
<name>A0A5C6T4A9_FUSOC</name>
<keyword evidence="2" id="KW-0678">Repressor</keyword>
<comment type="subcellular location">
    <subcellularLocation>
        <location evidence="1">Nucleus</location>
    </subcellularLocation>
</comment>
<gene>
    <name evidence="8" type="ORF">FocTR4_00000827</name>
</gene>
<dbReference type="Pfam" id="PF12874">
    <property type="entry name" value="zf-met"/>
    <property type="match status" value="2"/>
</dbReference>
<proteinExistence type="predicted"/>
<dbReference type="InterPro" id="IPR013907">
    <property type="entry name" value="Sds3"/>
</dbReference>
<keyword evidence="5" id="KW-0539">Nucleus</keyword>
<feature type="region of interest" description="Disordered" evidence="6">
    <location>
        <begin position="203"/>
        <end position="277"/>
    </location>
</feature>
<evidence type="ECO:0000256" key="4">
    <source>
        <dbReference type="ARBA" id="ARBA00023163"/>
    </source>
</evidence>
<feature type="region of interest" description="Disordered" evidence="6">
    <location>
        <begin position="314"/>
        <end position="360"/>
    </location>
</feature>
<feature type="compositionally biased region" description="Polar residues" evidence="6">
    <location>
        <begin position="787"/>
        <end position="799"/>
    </location>
</feature>
<dbReference type="Proteomes" id="UP000321331">
    <property type="component" value="Unassembled WGS sequence"/>
</dbReference>
<organism evidence="8 9">
    <name type="scientific">Fusarium oxysporum f. sp. cubense</name>
    <dbReference type="NCBI Taxonomy" id="61366"/>
    <lineage>
        <taxon>Eukaryota</taxon>
        <taxon>Fungi</taxon>
        <taxon>Dikarya</taxon>
        <taxon>Ascomycota</taxon>
        <taxon>Pezizomycotina</taxon>
        <taxon>Sordariomycetes</taxon>
        <taxon>Hypocreomycetidae</taxon>
        <taxon>Hypocreales</taxon>
        <taxon>Nectriaceae</taxon>
        <taxon>Fusarium</taxon>
        <taxon>Fusarium oxysporum species complex</taxon>
    </lineage>
</organism>
<feature type="region of interest" description="Disordered" evidence="6">
    <location>
        <begin position="520"/>
        <end position="539"/>
    </location>
</feature>
<dbReference type="PANTHER" id="PTHR21964">
    <property type="entry name" value="BREAST CANCER METASTASIS-SUPPRESSOR 1"/>
    <property type="match status" value="1"/>
</dbReference>
<accession>A0A5C6T4A9</accession>
<dbReference type="AlphaFoldDB" id="A0A5C6T4A9"/>
<dbReference type="InterPro" id="IPR036236">
    <property type="entry name" value="Znf_C2H2_sf"/>
</dbReference>
<evidence type="ECO:0000256" key="5">
    <source>
        <dbReference type="ARBA" id="ARBA00023242"/>
    </source>
</evidence>
<evidence type="ECO:0000313" key="9">
    <source>
        <dbReference type="Proteomes" id="UP000321331"/>
    </source>
</evidence>
<reference evidence="8 9" key="1">
    <citation type="submission" date="2019-07" db="EMBL/GenBank/DDBJ databases">
        <title>The First High-Quality Draft Genome Sequence of the Causal Agent of the Current Panama Disease Epidemic.</title>
        <authorList>
            <person name="Warmington R.J."/>
            <person name="Kay W."/>
            <person name="Jeffries A."/>
            <person name="Bebber D."/>
            <person name="Moore K."/>
            <person name="Studholme D.J."/>
        </authorList>
    </citation>
    <scope>NUCLEOTIDE SEQUENCE [LARGE SCALE GENOMIC DNA]</scope>
    <source>
        <strain evidence="8 9">TR4</strain>
    </source>
</reference>
<dbReference type="Pfam" id="PF08598">
    <property type="entry name" value="Sds3"/>
    <property type="match status" value="1"/>
</dbReference>
<evidence type="ECO:0000256" key="6">
    <source>
        <dbReference type="SAM" id="MobiDB-lite"/>
    </source>
</evidence>
<feature type="compositionally biased region" description="Low complexity" evidence="6">
    <location>
        <begin position="1"/>
        <end position="14"/>
    </location>
</feature>
<dbReference type="GO" id="GO:0010468">
    <property type="term" value="P:regulation of gene expression"/>
    <property type="evidence" value="ECO:0007669"/>
    <property type="project" value="UniProtKB-ARBA"/>
</dbReference>
<comment type="caution">
    <text evidence="8">The sequence shown here is derived from an EMBL/GenBank/DDBJ whole genome shotgun (WGS) entry which is preliminary data.</text>
</comment>
<feature type="region of interest" description="Disordered" evidence="6">
    <location>
        <begin position="780"/>
        <end position="799"/>
    </location>
</feature>
<dbReference type="InterPro" id="IPR013087">
    <property type="entry name" value="Znf_C2H2_type"/>
</dbReference>